<keyword evidence="2" id="KW-1185">Reference proteome</keyword>
<reference evidence="1 2" key="1">
    <citation type="submission" date="2009-01" db="EMBL/GenBank/DDBJ databases">
        <title>Complete sequence of chromosome of Methylobacterium nodulans ORS 2060.</title>
        <authorList>
            <consortium name="US DOE Joint Genome Institute"/>
            <person name="Lucas S."/>
            <person name="Copeland A."/>
            <person name="Lapidus A."/>
            <person name="Glavina del Rio T."/>
            <person name="Dalin E."/>
            <person name="Tice H."/>
            <person name="Bruce D."/>
            <person name="Goodwin L."/>
            <person name="Pitluck S."/>
            <person name="Sims D."/>
            <person name="Brettin T."/>
            <person name="Detter J.C."/>
            <person name="Han C."/>
            <person name="Larimer F."/>
            <person name="Land M."/>
            <person name="Hauser L."/>
            <person name="Kyrpides N."/>
            <person name="Ivanova N."/>
            <person name="Marx C.J."/>
            <person name="Richardson P."/>
        </authorList>
    </citation>
    <scope>NUCLEOTIDE SEQUENCE [LARGE SCALE GENOMIC DNA]</scope>
    <source>
        <strain evidence="2">LMG 21967 / CNCM I-2342 / ORS 2060</strain>
    </source>
</reference>
<accession>B8IQQ1</accession>
<dbReference type="RefSeq" id="WP_015933899.1">
    <property type="nucleotide sequence ID" value="NC_011894.1"/>
</dbReference>
<protein>
    <submittedName>
        <fullName evidence="1">Uncharacterized protein</fullName>
    </submittedName>
</protein>
<name>B8IQQ1_METNO</name>
<organism evidence="1 2">
    <name type="scientific">Methylobacterium nodulans (strain LMG 21967 / CNCM I-2342 / ORS 2060)</name>
    <dbReference type="NCBI Taxonomy" id="460265"/>
    <lineage>
        <taxon>Bacteria</taxon>
        <taxon>Pseudomonadati</taxon>
        <taxon>Pseudomonadota</taxon>
        <taxon>Alphaproteobacteria</taxon>
        <taxon>Hyphomicrobiales</taxon>
        <taxon>Methylobacteriaceae</taxon>
        <taxon>Methylobacterium</taxon>
    </lineage>
</organism>
<dbReference type="HOGENOM" id="CLU_2602023_0_0_5"/>
<dbReference type="Proteomes" id="UP000008207">
    <property type="component" value="Chromosome"/>
</dbReference>
<sequence>MTADLGPLLAEHLDHYLRLEKQLSTDPEYVRGAARRGKRQLKALKTERDIDALMVEAGIDLYEELIALANDILAGRGET</sequence>
<dbReference type="KEGG" id="mno:Mnod_7611"/>
<dbReference type="EMBL" id="CP001349">
    <property type="protein sequence ID" value="ACL62346.1"/>
    <property type="molecule type" value="Genomic_DNA"/>
</dbReference>
<evidence type="ECO:0000313" key="1">
    <source>
        <dbReference type="EMBL" id="ACL62346.1"/>
    </source>
</evidence>
<evidence type="ECO:0000313" key="2">
    <source>
        <dbReference type="Proteomes" id="UP000008207"/>
    </source>
</evidence>
<gene>
    <name evidence="1" type="ordered locus">Mnod_7611</name>
</gene>
<proteinExistence type="predicted"/>
<dbReference type="AlphaFoldDB" id="B8IQQ1"/>